<dbReference type="Pfam" id="PF02519">
    <property type="entry name" value="Auxin_inducible"/>
    <property type="match status" value="1"/>
</dbReference>
<dbReference type="EMBL" id="CM003529">
    <property type="protein sequence ID" value="RCV12778.1"/>
    <property type="molecule type" value="Genomic_DNA"/>
</dbReference>
<name>A0A368Q513_SETIT</name>
<evidence type="ECO:0008006" key="3">
    <source>
        <dbReference type="Google" id="ProtNLM"/>
    </source>
</evidence>
<dbReference type="STRING" id="4555.A0A368Q513"/>
<reference evidence="2" key="2">
    <citation type="submission" date="2015-07" db="EMBL/GenBank/DDBJ databases">
        <authorList>
            <person name="Noorani M."/>
        </authorList>
    </citation>
    <scope>NUCLEOTIDE SEQUENCE</scope>
    <source>
        <strain evidence="2">Yugu1</strain>
    </source>
</reference>
<evidence type="ECO:0000256" key="1">
    <source>
        <dbReference type="ARBA" id="ARBA00006974"/>
    </source>
</evidence>
<dbReference type="OrthoDB" id="1936278at2759"/>
<gene>
    <name evidence="2" type="ORF">SETIT_2G295200v2</name>
</gene>
<reference evidence="2" key="1">
    <citation type="journal article" date="2012" name="Nat. Biotechnol.">
        <title>Reference genome sequence of the model plant Setaria.</title>
        <authorList>
            <person name="Bennetzen J.L."/>
            <person name="Schmutz J."/>
            <person name="Wang H."/>
            <person name="Percifield R."/>
            <person name="Hawkins J."/>
            <person name="Pontaroli A.C."/>
            <person name="Estep M."/>
            <person name="Feng L."/>
            <person name="Vaughn J.N."/>
            <person name="Grimwood J."/>
            <person name="Jenkins J."/>
            <person name="Barry K."/>
            <person name="Lindquist E."/>
            <person name="Hellsten U."/>
            <person name="Deshpande S."/>
            <person name="Wang X."/>
            <person name="Wu X."/>
            <person name="Mitros T."/>
            <person name="Triplett J."/>
            <person name="Yang X."/>
            <person name="Ye C.Y."/>
            <person name="Mauro-Herrera M."/>
            <person name="Wang L."/>
            <person name="Li P."/>
            <person name="Sharma M."/>
            <person name="Sharma R."/>
            <person name="Ronald P.C."/>
            <person name="Panaud O."/>
            <person name="Kellogg E.A."/>
            <person name="Brutnell T.P."/>
            <person name="Doust A.N."/>
            <person name="Tuskan G.A."/>
            <person name="Rokhsar D."/>
            <person name="Devos K.M."/>
        </authorList>
    </citation>
    <scope>NUCLEOTIDE SEQUENCE [LARGE SCALE GENOMIC DNA]</scope>
    <source>
        <strain evidence="2">Yugu1</strain>
    </source>
</reference>
<comment type="similarity">
    <text evidence="1">Belongs to the ARG7 family.</text>
</comment>
<dbReference type="PANTHER" id="PTHR31175">
    <property type="entry name" value="AUXIN-RESPONSIVE FAMILY PROTEIN"/>
    <property type="match status" value="1"/>
</dbReference>
<organism evidence="2">
    <name type="scientific">Setaria italica</name>
    <name type="common">Foxtail millet</name>
    <name type="synonym">Panicum italicum</name>
    <dbReference type="NCBI Taxonomy" id="4555"/>
    <lineage>
        <taxon>Eukaryota</taxon>
        <taxon>Viridiplantae</taxon>
        <taxon>Streptophyta</taxon>
        <taxon>Embryophyta</taxon>
        <taxon>Tracheophyta</taxon>
        <taxon>Spermatophyta</taxon>
        <taxon>Magnoliopsida</taxon>
        <taxon>Liliopsida</taxon>
        <taxon>Poales</taxon>
        <taxon>Poaceae</taxon>
        <taxon>PACMAD clade</taxon>
        <taxon>Panicoideae</taxon>
        <taxon>Panicodae</taxon>
        <taxon>Paniceae</taxon>
        <taxon>Cenchrinae</taxon>
        <taxon>Setaria</taxon>
    </lineage>
</organism>
<protein>
    <recommendedName>
        <fullName evidence="3">Auxin-responsive protein SAUR36</fullName>
    </recommendedName>
</protein>
<dbReference type="AlphaFoldDB" id="A0A368Q513"/>
<dbReference type="PANTHER" id="PTHR31175:SF117">
    <property type="entry name" value="AUXIN-RESPONSIVE PROTEIN SAUR36"/>
    <property type="match status" value="1"/>
</dbReference>
<accession>A0A368Q513</accession>
<sequence>MELRKAASTSSEAFLLSKHMTYSTTAASHGSVILPSSPANPNSSCDRLRSSLKIAVARYASGTSNRLPSAEYTMQWPLPATDDVLLLQDDPSVSFAGISLGPSVRHLLKPIVSVFSPSRVSQCAAILTCLQSSMHHEDHMNIGSNLSGLWTGSATSQTKHCKLNSELSSFQPRKKEPTMINAKRIAQLAKKWQRMATLGRKRLSWGVAKEADECCTSVASKGHCVVYTADKRRFEVPLAYLGTPVFAELLRISQEEFGFVSNGRITLPCDAAVMEYTMCLLRRGSSVELEKAFLSTMAASYHYASCVAPSVEVSHQVAICSS</sequence>
<dbReference type="InterPro" id="IPR003676">
    <property type="entry name" value="SAUR_fam"/>
</dbReference>
<evidence type="ECO:0000313" key="2">
    <source>
        <dbReference type="EMBL" id="RCV12778.1"/>
    </source>
</evidence>
<proteinExistence type="inferred from homology"/>
<dbReference type="GO" id="GO:0009733">
    <property type="term" value="P:response to auxin"/>
    <property type="evidence" value="ECO:0007669"/>
    <property type="project" value="InterPro"/>
</dbReference>